<gene>
    <name evidence="7" type="ORF">TMSB3V08_LOCUS3071</name>
</gene>
<evidence type="ECO:0000256" key="6">
    <source>
        <dbReference type="SAM" id="Phobius"/>
    </source>
</evidence>
<feature type="transmembrane region" description="Helical" evidence="6">
    <location>
        <begin position="23"/>
        <end position="48"/>
    </location>
</feature>
<dbReference type="PANTHER" id="PTHR19282:SF428">
    <property type="entry name" value="TETRASPANIN 68C, ISOFORM A"/>
    <property type="match status" value="1"/>
</dbReference>
<dbReference type="SUPFAM" id="SSF48652">
    <property type="entry name" value="Tetraspanin"/>
    <property type="match status" value="1"/>
</dbReference>
<evidence type="ECO:0000313" key="7">
    <source>
        <dbReference type="EMBL" id="CAD7426178.1"/>
    </source>
</evidence>
<dbReference type="Pfam" id="PF00335">
    <property type="entry name" value="Tetraspanin"/>
    <property type="match status" value="1"/>
</dbReference>
<dbReference type="InterPro" id="IPR018499">
    <property type="entry name" value="Tetraspanin/Peripherin"/>
</dbReference>
<evidence type="ECO:0000256" key="5">
    <source>
        <dbReference type="SAM" id="MobiDB-lite"/>
    </source>
</evidence>
<dbReference type="PANTHER" id="PTHR19282">
    <property type="entry name" value="TETRASPANIN"/>
    <property type="match status" value="1"/>
</dbReference>
<feature type="transmembrane region" description="Helical" evidence="6">
    <location>
        <begin position="97"/>
        <end position="116"/>
    </location>
</feature>
<protein>
    <recommendedName>
        <fullName evidence="8">Tetraspanin</fullName>
    </recommendedName>
</protein>
<organism evidence="7">
    <name type="scientific">Timema monikensis</name>
    <dbReference type="NCBI Taxonomy" id="170555"/>
    <lineage>
        <taxon>Eukaryota</taxon>
        <taxon>Metazoa</taxon>
        <taxon>Ecdysozoa</taxon>
        <taxon>Arthropoda</taxon>
        <taxon>Hexapoda</taxon>
        <taxon>Insecta</taxon>
        <taxon>Pterygota</taxon>
        <taxon>Neoptera</taxon>
        <taxon>Polyneoptera</taxon>
        <taxon>Phasmatodea</taxon>
        <taxon>Timematodea</taxon>
        <taxon>Timematoidea</taxon>
        <taxon>Timematidae</taxon>
        <taxon>Timema</taxon>
    </lineage>
</organism>
<accession>A0A7R9E4D7</accession>
<feature type="transmembrane region" description="Helical" evidence="6">
    <location>
        <begin position="253"/>
        <end position="277"/>
    </location>
</feature>
<name>A0A7R9E4D7_9NEOP</name>
<dbReference type="CDD" id="cd03127">
    <property type="entry name" value="tetraspanin_LEL"/>
    <property type="match status" value="1"/>
</dbReference>
<feature type="region of interest" description="Disordered" evidence="5">
    <location>
        <begin position="517"/>
        <end position="536"/>
    </location>
</feature>
<feature type="region of interest" description="Disordered" evidence="5">
    <location>
        <begin position="286"/>
        <end position="322"/>
    </location>
</feature>
<dbReference type="EMBL" id="OB793126">
    <property type="protein sequence ID" value="CAD7426178.1"/>
    <property type="molecule type" value="Genomic_DNA"/>
</dbReference>
<evidence type="ECO:0000256" key="2">
    <source>
        <dbReference type="ARBA" id="ARBA00022692"/>
    </source>
</evidence>
<dbReference type="GO" id="GO:0005886">
    <property type="term" value="C:plasma membrane"/>
    <property type="evidence" value="ECO:0007669"/>
    <property type="project" value="TreeGrafter"/>
</dbReference>
<reference evidence="7" key="1">
    <citation type="submission" date="2020-11" db="EMBL/GenBank/DDBJ databases">
        <authorList>
            <person name="Tran Van P."/>
        </authorList>
    </citation>
    <scope>NUCLEOTIDE SEQUENCE</scope>
</reference>
<keyword evidence="3 6" id="KW-1133">Transmembrane helix</keyword>
<comment type="subcellular location">
    <subcellularLocation>
        <location evidence="1">Membrane</location>
        <topology evidence="1">Multi-pass membrane protein</topology>
    </subcellularLocation>
</comment>
<evidence type="ECO:0000256" key="4">
    <source>
        <dbReference type="ARBA" id="ARBA00023136"/>
    </source>
</evidence>
<dbReference type="PRINTS" id="PR00259">
    <property type="entry name" value="TMFOUR"/>
</dbReference>
<evidence type="ECO:0008006" key="8">
    <source>
        <dbReference type="Google" id="ProtNLM"/>
    </source>
</evidence>
<sequence length="536" mass="58763">MRGLVLHTVVTTMKMSELTLGKGVLVCCNFFFMVSGTALVVLGALLLTDVPRVLLSRLLTPTEAPPHPLFYYVALGFMALGIVVCATGVLGWWAVCLNSYCILATYLFLLVVLLLGECSFSVLATLCPQYLGVGVGSTKLVEALQRRYGVPGKDQFTAAVDLAQTMFQCCGIGGAVDYDTSWWRLRELGQRELVVPHSCCLLSNPPDDDRAFLDPRPLNVTTCQSEVKGIYSLARHTEGCIGKLGTWFRDHTTLFLAIGSGVVLVELAVLLSAILVWGREEAGNNQAESYARRGSSANTTSEGPRHKGSTHHDNINFTNEWQQGRGTSEGYALRENTNTSNENLELASALKGRLQSYTRTVYDTTLKNEGCQSVQRSDVDEQSGCKLGGTSVKDKNLKICADKTTKTSKKGKIGSSKRFKHKSKCGENSKELSFYTLPYVKGAGIGGSITKSTFGKSGTYTLKCNLKPLLTEIEFKNKRKCIYEKNPGSKDSVLRQLDQTKTADRWLNPQSRINCADNHASAETRSESVESDSMMW</sequence>
<keyword evidence="2 6" id="KW-0812">Transmembrane</keyword>
<feature type="transmembrane region" description="Helical" evidence="6">
    <location>
        <begin position="69"/>
        <end position="91"/>
    </location>
</feature>
<proteinExistence type="predicted"/>
<dbReference type="AlphaFoldDB" id="A0A7R9E4D7"/>
<evidence type="ECO:0000256" key="1">
    <source>
        <dbReference type="ARBA" id="ARBA00004141"/>
    </source>
</evidence>
<keyword evidence="4 6" id="KW-0472">Membrane</keyword>
<evidence type="ECO:0000256" key="3">
    <source>
        <dbReference type="ARBA" id="ARBA00022989"/>
    </source>
</evidence>
<dbReference type="InterPro" id="IPR008952">
    <property type="entry name" value="Tetraspanin_EC2_sf"/>
</dbReference>
<dbReference type="Gene3D" id="1.10.1450.10">
    <property type="entry name" value="Tetraspanin"/>
    <property type="match status" value="1"/>
</dbReference>